<accession>A0AAP5EC15</accession>
<reference evidence="2" key="1">
    <citation type="submission" date="2023-07" db="EMBL/GenBank/DDBJ databases">
        <title>Functional and genomic diversity of the sorghum phyllosphere microbiome.</title>
        <authorList>
            <person name="Shade A."/>
        </authorList>
    </citation>
    <scope>NUCLEOTIDE SEQUENCE</scope>
    <source>
        <strain evidence="2">SORGH_AS_0457</strain>
    </source>
</reference>
<protein>
    <submittedName>
        <fullName evidence="2">Uncharacterized protein</fullName>
    </submittedName>
</protein>
<proteinExistence type="predicted"/>
<evidence type="ECO:0000256" key="1">
    <source>
        <dbReference type="SAM" id="MobiDB-lite"/>
    </source>
</evidence>
<comment type="caution">
    <text evidence="2">The sequence shown here is derived from an EMBL/GenBank/DDBJ whole genome shotgun (WGS) entry which is preliminary data.</text>
</comment>
<name>A0AAP5EC15_9GAMM</name>
<dbReference type="EMBL" id="JAUTAS010000001">
    <property type="protein sequence ID" value="MDQ1107251.1"/>
    <property type="molecule type" value="Genomic_DNA"/>
</dbReference>
<organism evidence="2 3">
    <name type="scientific">Stenotrophomonas rhizophila</name>
    <dbReference type="NCBI Taxonomy" id="216778"/>
    <lineage>
        <taxon>Bacteria</taxon>
        <taxon>Pseudomonadati</taxon>
        <taxon>Pseudomonadota</taxon>
        <taxon>Gammaproteobacteria</taxon>
        <taxon>Lysobacterales</taxon>
        <taxon>Lysobacteraceae</taxon>
        <taxon>Stenotrophomonas</taxon>
    </lineage>
</organism>
<feature type="region of interest" description="Disordered" evidence="1">
    <location>
        <begin position="30"/>
        <end position="51"/>
    </location>
</feature>
<evidence type="ECO:0000313" key="3">
    <source>
        <dbReference type="Proteomes" id="UP001226084"/>
    </source>
</evidence>
<evidence type="ECO:0000313" key="2">
    <source>
        <dbReference type="EMBL" id="MDQ1107251.1"/>
    </source>
</evidence>
<sequence length="305" mass="32991">MRLRTGEPSNGVGGDATSIATSIDTALLAASESKLPSRPRRGGPWQEGSTNVDRASRAVAAAYGCGACMAMVWHASWVEVPVTEDGTVDPAGLAIHTRGAVVHDARKYLPRGRHARAAALSAFDADKRRTVEAFDNATNMRADASNPDMHASRTRRVHAWSNKASPGVVVIPAVRPVRPVLMALADAGLDGPLEDWLMLYAAQQLWRWPQVELYLVALGHERHHAREAAARLLGLGRSYRDGAASEGVRESAYRNRVRAIERVLWDWLERASYALLEELGEAGNRDWNAGDGLLSPGAGRPVAEA</sequence>
<gene>
    <name evidence="2" type="ORF">QE424_000410</name>
</gene>
<dbReference type="AlphaFoldDB" id="A0AAP5EC15"/>
<dbReference type="Proteomes" id="UP001226084">
    <property type="component" value="Unassembled WGS sequence"/>
</dbReference>